<reference evidence="2" key="1">
    <citation type="journal article" date="2023" name="Mol. Phylogenet. Evol.">
        <title>Genome-scale phylogeny and comparative genomics of the fungal order Sordariales.</title>
        <authorList>
            <person name="Hensen N."/>
            <person name="Bonometti L."/>
            <person name="Westerberg I."/>
            <person name="Brannstrom I.O."/>
            <person name="Guillou S."/>
            <person name="Cros-Aarteil S."/>
            <person name="Calhoun S."/>
            <person name="Haridas S."/>
            <person name="Kuo A."/>
            <person name="Mondo S."/>
            <person name="Pangilinan J."/>
            <person name="Riley R."/>
            <person name="LaButti K."/>
            <person name="Andreopoulos B."/>
            <person name="Lipzen A."/>
            <person name="Chen C."/>
            <person name="Yan M."/>
            <person name="Daum C."/>
            <person name="Ng V."/>
            <person name="Clum A."/>
            <person name="Steindorff A."/>
            <person name="Ohm R.A."/>
            <person name="Martin F."/>
            <person name="Silar P."/>
            <person name="Natvig D.O."/>
            <person name="Lalanne C."/>
            <person name="Gautier V."/>
            <person name="Ament-Velasquez S.L."/>
            <person name="Kruys A."/>
            <person name="Hutchinson M.I."/>
            <person name="Powell A.J."/>
            <person name="Barry K."/>
            <person name="Miller A.N."/>
            <person name="Grigoriev I.V."/>
            <person name="Debuchy R."/>
            <person name="Gladieux P."/>
            <person name="Hiltunen Thoren M."/>
            <person name="Johannesson H."/>
        </authorList>
    </citation>
    <scope>NUCLEOTIDE SEQUENCE</scope>
    <source>
        <strain evidence="2">CBS 314.62</strain>
    </source>
</reference>
<feature type="compositionally biased region" description="Acidic residues" evidence="1">
    <location>
        <begin position="773"/>
        <end position="810"/>
    </location>
</feature>
<evidence type="ECO:0000313" key="2">
    <source>
        <dbReference type="EMBL" id="KAK3694730.1"/>
    </source>
</evidence>
<feature type="region of interest" description="Disordered" evidence="1">
    <location>
        <begin position="387"/>
        <end position="476"/>
    </location>
</feature>
<evidence type="ECO:0000313" key="3">
    <source>
        <dbReference type="Proteomes" id="UP001270362"/>
    </source>
</evidence>
<sequence length="872" mass="96053">MDADAGANAATDGPVITPEKTSKIVSQYLKGKDQQWKAIYERKGPLTLLELPVDILRLIVKEITHTNDLTALALTSSALHNLAVPLIYSRFDIVWPDGHTTTSESKSVDALTYGLATLCLGSAFARTTQKYTNPPARPLQRFKGNEYAKYTKKFSLGNGPEDWVAEYMITKESGKMLGTFVAIAVAKMKNLEAFVWDMPTGVLSDIFMALSSLDEQPDNDCKLNRVWIRWHDNSDNMTTTSNPNSMGGAPGVVPLGSQLTPIGIMLPANASHPTPRGAIPYSEHYCEYPTFSVLPPLKSLTVLDIDELAYLDEMAILIDRSRDSIQELRVGIAAKAAHKDFVQTWDGPGLQQIDDQAKWPGESTIGERRLGGVLGVLVGKIYDVRKKGSSRGKDKPTNDASAASDPALIPIASTSTASSNTYPTSSQLSLQTTDIGTSQGPVSELAGQADLSPNAQETPKGSRSSRHSTGGRKRLEGKLKLQTLELERVPLSMQVCRHAIDWAELSSLTLLECAQHETLWKILRKQFQPTPNSAAFSSNRLSTPNVPYVNYHLSLKHIHTDITTPALISFIKETLAPNSLEVLFLQDRRRGSGPPPVLLDTIFKGPLRRHRASLRKLLLDSSIKPPAQPSTVASDNTRWRNWALNTEVLLYITSGRMSNLRELAVSLEYKDWHTFLQRLPNVPQLRSINIPQISDYVTPSFEPRELAHQIADIITLRPEIRLCYIGVGSKCFEILEAREACANGASFSDVATEDDGNPQPNGTSTNVHGGVADDQDDQEDTSDDDDNDDEEDEDEDDDGGDADDSDDDDNTPTTATSDPDETQSDNEAAVDDDDDDDDSFIELDRGQVKLRLREILFYDDKVAIFRARHGKL</sequence>
<gene>
    <name evidence="2" type="ORF">B0T22DRAFT_79801</name>
</gene>
<name>A0AAE0XJU4_9PEZI</name>
<dbReference type="AlphaFoldDB" id="A0AAE0XJU4"/>
<feature type="region of interest" description="Disordered" evidence="1">
    <location>
        <begin position="751"/>
        <end position="840"/>
    </location>
</feature>
<reference evidence="2" key="2">
    <citation type="submission" date="2023-06" db="EMBL/GenBank/DDBJ databases">
        <authorList>
            <consortium name="Lawrence Berkeley National Laboratory"/>
            <person name="Haridas S."/>
            <person name="Hensen N."/>
            <person name="Bonometti L."/>
            <person name="Westerberg I."/>
            <person name="Brannstrom I.O."/>
            <person name="Guillou S."/>
            <person name="Cros-Aarteil S."/>
            <person name="Calhoun S."/>
            <person name="Kuo A."/>
            <person name="Mondo S."/>
            <person name="Pangilinan J."/>
            <person name="Riley R."/>
            <person name="Labutti K."/>
            <person name="Andreopoulos B."/>
            <person name="Lipzen A."/>
            <person name="Chen C."/>
            <person name="Yanf M."/>
            <person name="Daum C."/>
            <person name="Ng V."/>
            <person name="Clum A."/>
            <person name="Steindorff A."/>
            <person name="Ohm R."/>
            <person name="Martin F."/>
            <person name="Silar P."/>
            <person name="Natvig D."/>
            <person name="Lalanne C."/>
            <person name="Gautier V."/>
            <person name="Ament-Velasquez S.L."/>
            <person name="Kruys A."/>
            <person name="Hutchinson M.I."/>
            <person name="Powell A.J."/>
            <person name="Barry K."/>
            <person name="Miller A.N."/>
            <person name="Grigoriev I.V."/>
            <person name="Debuchy R."/>
            <person name="Gladieux P."/>
            <person name="Thoren M.H."/>
            <person name="Johannesson H."/>
        </authorList>
    </citation>
    <scope>NUCLEOTIDE SEQUENCE</scope>
    <source>
        <strain evidence="2">CBS 314.62</strain>
    </source>
</reference>
<evidence type="ECO:0008006" key="4">
    <source>
        <dbReference type="Google" id="ProtNLM"/>
    </source>
</evidence>
<organism evidence="2 3">
    <name type="scientific">Podospora appendiculata</name>
    <dbReference type="NCBI Taxonomy" id="314037"/>
    <lineage>
        <taxon>Eukaryota</taxon>
        <taxon>Fungi</taxon>
        <taxon>Dikarya</taxon>
        <taxon>Ascomycota</taxon>
        <taxon>Pezizomycotina</taxon>
        <taxon>Sordariomycetes</taxon>
        <taxon>Sordariomycetidae</taxon>
        <taxon>Sordariales</taxon>
        <taxon>Podosporaceae</taxon>
        <taxon>Podospora</taxon>
    </lineage>
</organism>
<feature type="compositionally biased region" description="Polar residues" evidence="1">
    <location>
        <begin position="412"/>
        <end position="441"/>
    </location>
</feature>
<keyword evidence="3" id="KW-1185">Reference proteome</keyword>
<feature type="compositionally biased region" description="Basic and acidic residues" evidence="1">
    <location>
        <begin position="387"/>
        <end position="397"/>
    </location>
</feature>
<accession>A0AAE0XJU4</accession>
<feature type="compositionally biased region" description="Basic residues" evidence="1">
    <location>
        <begin position="463"/>
        <end position="472"/>
    </location>
</feature>
<evidence type="ECO:0000256" key="1">
    <source>
        <dbReference type="SAM" id="MobiDB-lite"/>
    </source>
</evidence>
<feature type="compositionally biased region" description="Polar residues" evidence="1">
    <location>
        <begin position="758"/>
        <end position="767"/>
    </location>
</feature>
<protein>
    <recommendedName>
        <fullName evidence="4">F-box domain-containing protein</fullName>
    </recommendedName>
</protein>
<feature type="compositionally biased region" description="Acidic residues" evidence="1">
    <location>
        <begin position="818"/>
        <end position="840"/>
    </location>
</feature>
<dbReference type="Proteomes" id="UP001270362">
    <property type="component" value="Unassembled WGS sequence"/>
</dbReference>
<comment type="caution">
    <text evidence="2">The sequence shown here is derived from an EMBL/GenBank/DDBJ whole genome shotgun (WGS) entry which is preliminary data.</text>
</comment>
<proteinExistence type="predicted"/>
<dbReference type="EMBL" id="JAULSO010000001">
    <property type="protein sequence ID" value="KAK3694730.1"/>
    <property type="molecule type" value="Genomic_DNA"/>
</dbReference>